<dbReference type="InterPro" id="IPR036396">
    <property type="entry name" value="Cyt_P450_sf"/>
</dbReference>
<evidence type="ECO:0000256" key="5">
    <source>
        <dbReference type="ARBA" id="ARBA00022723"/>
    </source>
</evidence>
<dbReference type="GO" id="GO:0005506">
    <property type="term" value="F:iron ion binding"/>
    <property type="evidence" value="ECO:0007669"/>
    <property type="project" value="InterPro"/>
</dbReference>
<dbReference type="OrthoDB" id="3945418at2759"/>
<reference evidence="10 11" key="1">
    <citation type="submission" date="2019-02" db="EMBL/GenBank/DDBJ databases">
        <title>Genome sequencing of the rare red list fungi Dentipellis fragilis.</title>
        <authorList>
            <person name="Buettner E."/>
            <person name="Kellner H."/>
        </authorList>
    </citation>
    <scope>NUCLEOTIDE SEQUENCE [LARGE SCALE GENOMIC DNA]</scope>
    <source>
        <strain evidence="10 11">DSM 105465</strain>
    </source>
</reference>
<evidence type="ECO:0000256" key="8">
    <source>
        <dbReference type="ARBA" id="ARBA00023033"/>
    </source>
</evidence>
<keyword evidence="11" id="KW-1185">Reference proteome</keyword>
<keyword evidence="7 9" id="KW-0408">Iron</keyword>
<dbReference type="Pfam" id="PF00067">
    <property type="entry name" value="p450"/>
    <property type="match status" value="1"/>
</dbReference>
<dbReference type="PRINTS" id="PR00465">
    <property type="entry name" value="EP450IV"/>
</dbReference>
<sequence length="501" mass="56007">MDFATPASTAAATAVSLICDHLGAILVSILSLYLAINAVYQLVFSPLSAIPGPWYAAISNFWLTTHVDIVTSKSIYTVHKFDKSSYYKSLLTNNNDHAMTTLPHGPHAIRKKGYAPHYTPTNLALFQPEMNQYAVEVAEILDNISGRTSVDCLDLFRQLLVDVSSATAFGYRVAALSKWAIDTVDPLSTAIGDFPKRGILRSVVPSWTWDLICRIPNNRWRQMCNSDGIMAQFVSARVYETRSQMRDGKMDEHEKVPLLQRLLRYRVGPSDELMSDQDIISEQMGHLVAGVDTTSTTLSYLCWELSRRADITRNLQAELDHAMPDSRVVPDINVLQKLPYLNAFVKEGLRIYSAVPSLLERVVPASTTKNGVFSETFDLMGFELPAGTVVATQGWSMHRDPSVFPSPDTFLPDRWLETPGNADQLARMAQFMMPFGTGSRQCGGQNFAQIMLRIMIAVIARNFDVITPSETNEKSMEIRDSFVVFPASMSCRLMFSPRKHQ</sequence>
<keyword evidence="6" id="KW-0560">Oxidoreductase</keyword>
<organism evidence="10 11">
    <name type="scientific">Dentipellis fragilis</name>
    <dbReference type="NCBI Taxonomy" id="205917"/>
    <lineage>
        <taxon>Eukaryota</taxon>
        <taxon>Fungi</taxon>
        <taxon>Dikarya</taxon>
        <taxon>Basidiomycota</taxon>
        <taxon>Agaricomycotina</taxon>
        <taxon>Agaricomycetes</taxon>
        <taxon>Russulales</taxon>
        <taxon>Hericiaceae</taxon>
        <taxon>Dentipellis</taxon>
    </lineage>
</organism>
<accession>A0A4Y9YXM4</accession>
<dbReference type="InterPro" id="IPR050121">
    <property type="entry name" value="Cytochrome_P450_monoxygenase"/>
</dbReference>
<gene>
    <name evidence="10" type="ORF">EVG20_g5213</name>
</gene>
<keyword evidence="8" id="KW-0503">Monooxygenase</keyword>
<comment type="similarity">
    <text evidence="3">Belongs to the cytochrome P450 family.</text>
</comment>
<proteinExistence type="inferred from homology"/>
<feature type="binding site" description="axial binding residue" evidence="9">
    <location>
        <position position="442"/>
    </location>
    <ligand>
        <name>heme</name>
        <dbReference type="ChEBI" id="CHEBI:30413"/>
    </ligand>
    <ligandPart>
        <name>Fe</name>
        <dbReference type="ChEBI" id="CHEBI:18248"/>
    </ligandPart>
</feature>
<evidence type="ECO:0000256" key="1">
    <source>
        <dbReference type="ARBA" id="ARBA00001971"/>
    </source>
</evidence>
<keyword evidence="4 9" id="KW-0349">Heme</keyword>
<dbReference type="GO" id="GO:0016705">
    <property type="term" value="F:oxidoreductase activity, acting on paired donors, with incorporation or reduction of molecular oxygen"/>
    <property type="evidence" value="ECO:0007669"/>
    <property type="project" value="InterPro"/>
</dbReference>
<evidence type="ECO:0000256" key="3">
    <source>
        <dbReference type="ARBA" id="ARBA00010617"/>
    </source>
</evidence>
<comment type="pathway">
    <text evidence="2">Secondary metabolite biosynthesis.</text>
</comment>
<name>A0A4Y9YXM4_9AGAM</name>
<comment type="cofactor">
    <cofactor evidence="1 9">
        <name>heme</name>
        <dbReference type="ChEBI" id="CHEBI:30413"/>
    </cofactor>
</comment>
<dbReference type="AlphaFoldDB" id="A0A4Y9YXM4"/>
<comment type="caution">
    <text evidence="10">The sequence shown here is derived from an EMBL/GenBank/DDBJ whole genome shotgun (WGS) entry which is preliminary data.</text>
</comment>
<dbReference type="PRINTS" id="PR00385">
    <property type="entry name" value="P450"/>
</dbReference>
<dbReference type="InterPro" id="IPR002403">
    <property type="entry name" value="Cyt_P450_E_grp-IV"/>
</dbReference>
<evidence type="ECO:0000313" key="11">
    <source>
        <dbReference type="Proteomes" id="UP000298327"/>
    </source>
</evidence>
<dbReference type="GO" id="GO:0004497">
    <property type="term" value="F:monooxygenase activity"/>
    <property type="evidence" value="ECO:0007669"/>
    <property type="project" value="UniProtKB-KW"/>
</dbReference>
<evidence type="ECO:0008006" key="12">
    <source>
        <dbReference type="Google" id="ProtNLM"/>
    </source>
</evidence>
<dbReference type="PANTHER" id="PTHR24305">
    <property type="entry name" value="CYTOCHROME P450"/>
    <property type="match status" value="1"/>
</dbReference>
<dbReference type="InterPro" id="IPR001128">
    <property type="entry name" value="Cyt_P450"/>
</dbReference>
<dbReference type="STRING" id="205917.A0A4Y9YXM4"/>
<dbReference type="GO" id="GO:0020037">
    <property type="term" value="F:heme binding"/>
    <property type="evidence" value="ECO:0007669"/>
    <property type="project" value="InterPro"/>
</dbReference>
<protein>
    <recommendedName>
        <fullName evidence="12">Cytochrome P450</fullName>
    </recommendedName>
</protein>
<dbReference type="SUPFAM" id="SSF48264">
    <property type="entry name" value="Cytochrome P450"/>
    <property type="match status" value="1"/>
</dbReference>
<evidence type="ECO:0000256" key="2">
    <source>
        <dbReference type="ARBA" id="ARBA00005179"/>
    </source>
</evidence>
<dbReference type="EMBL" id="SEOQ01000299">
    <property type="protein sequence ID" value="TFY65879.1"/>
    <property type="molecule type" value="Genomic_DNA"/>
</dbReference>
<evidence type="ECO:0000256" key="6">
    <source>
        <dbReference type="ARBA" id="ARBA00023002"/>
    </source>
</evidence>
<dbReference type="PANTHER" id="PTHR24305:SF166">
    <property type="entry name" value="CYTOCHROME P450 12A4, MITOCHONDRIAL-RELATED"/>
    <property type="match status" value="1"/>
</dbReference>
<evidence type="ECO:0000256" key="4">
    <source>
        <dbReference type="ARBA" id="ARBA00022617"/>
    </source>
</evidence>
<dbReference type="Proteomes" id="UP000298327">
    <property type="component" value="Unassembled WGS sequence"/>
</dbReference>
<evidence type="ECO:0000256" key="9">
    <source>
        <dbReference type="PIRSR" id="PIRSR602403-1"/>
    </source>
</evidence>
<dbReference type="Gene3D" id="1.10.630.10">
    <property type="entry name" value="Cytochrome P450"/>
    <property type="match status" value="1"/>
</dbReference>
<keyword evidence="5 9" id="KW-0479">Metal-binding</keyword>
<evidence type="ECO:0000313" key="10">
    <source>
        <dbReference type="EMBL" id="TFY65879.1"/>
    </source>
</evidence>
<evidence type="ECO:0000256" key="7">
    <source>
        <dbReference type="ARBA" id="ARBA00023004"/>
    </source>
</evidence>